<evidence type="ECO:0000313" key="2">
    <source>
        <dbReference type="EMBL" id="EMF80864.1"/>
    </source>
</evidence>
<dbReference type="Pfam" id="PF13271">
    <property type="entry name" value="DUF4062"/>
    <property type="match status" value="1"/>
</dbReference>
<proteinExistence type="predicted"/>
<feature type="domain" description="DUF4062" evidence="1">
    <location>
        <begin position="14"/>
        <end position="50"/>
    </location>
</feature>
<comment type="caution">
    <text evidence="2">The sequence shown here is derived from an EMBL/GenBank/DDBJ whole genome shotgun (WGS) entry which is preliminary data.</text>
</comment>
<organism evidence="2 3">
    <name type="scientific">Leptospira weilii serovar Topaz str. LT2116</name>
    <dbReference type="NCBI Taxonomy" id="1088540"/>
    <lineage>
        <taxon>Bacteria</taxon>
        <taxon>Pseudomonadati</taxon>
        <taxon>Spirochaetota</taxon>
        <taxon>Spirochaetia</taxon>
        <taxon>Leptospirales</taxon>
        <taxon>Leptospiraceae</taxon>
        <taxon>Leptospira</taxon>
    </lineage>
</organism>
<name>M3G4G7_9LEPT</name>
<sequence>MLYEENLTPSIKSSVYRHDILEADFIIFLFNEKYGSKTDSGKSGTHEEWEISLNSDIPKHVYIKQGDKLKRNDSLQKFIKKEINNKNISFYYYIDTENLIKQIKSTIFTIARDITFNKIDIKYIPKEKIFTAFNFKGF</sequence>
<accession>M3G4G7</accession>
<evidence type="ECO:0000259" key="1">
    <source>
        <dbReference type="Pfam" id="PF13271"/>
    </source>
</evidence>
<dbReference type="AlphaFoldDB" id="M3G4G7"/>
<protein>
    <recommendedName>
        <fullName evidence="1">DUF4062 domain-containing protein</fullName>
    </recommendedName>
</protein>
<gene>
    <name evidence="2" type="ORF">LEP1GSC188_3166</name>
</gene>
<dbReference type="Proteomes" id="UP000011770">
    <property type="component" value="Unassembled WGS sequence"/>
</dbReference>
<dbReference type="InterPro" id="IPR025139">
    <property type="entry name" value="DUF4062"/>
</dbReference>
<dbReference type="EMBL" id="AHOR02000044">
    <property type="protein sequence ID" value="EMF80864.1"/>
    <property type="molecule type" value="Genomic_DNA"/>
</dbReference>
<evidence type="ECO:0000313" key="3">
    <source>
        <dbReference type="Proteomes" id="UP000011770"/>
    </source>
</evidence>
<reference evidence="2 3" key="1">
    <citation type="submission" date="2013-01" db="EMBL/GenBank/DDBJ databases">
        <authorList>
            <person name="Harkins D.M."/>
            <person name="Durkin A.S."/>
            <person name="Brinkac L.M."/>
            <person name="Haft D.H."/>
            <person name="Selengut J.D."/>
            <person name="Sanka R."/>
            <person name="DePew J."/>
            <person name="Purushe J."/>
            <person name="Tulsiani S.M."/>
            <person name="Graham G.C."/>
            <person name="Burns M.-A."/>
            <person name="Dohnt M.F."/>
            <person name="Smythe L.D."/>
            <person name="McKay D.B."/>
            <person name="Craig S.B."/>
            <person name="Vinetz J.M."/>
            <person name="Sutton G.G."/>
            <person name="Nierman W.C."/>
            <person name="Fouts D.E."/>
        </authorList>
    </citation>
    <scope>NUCLEOTIDE SEQUENCE [LARGE SCALE GENOMIC DNA]</scope>
    <source>
        <strain evidence="2 3">LT2116</strain>
    </source>
</reference>